<protein>
    <submittedName>
        <fullName evidence="1">Uncharacterized protein</fullName>
    </submittedName>
</protein>
<dbReference type="EMBL" id="JANKHG010000026">
    <property type="protein sequence ID" value="MCR2747541.1"/>
    <property type="molecule type" value="Genomic_DNA"/>
</dbReference>
<evidence type="ECO:0000313" key="2">
    <source>
        <dbReference type="Proteomes" id="UP001165267"/>
    </source>
</evidence>
<dbReference type="Proteomes" id="UP001165267">
    <property type="component" value="Unassembled WGS sequence"/>
</dbReference>
<accession>A0ABT1XL01</accession>
<sequence>MGLSEVRTVLIRGSQRLTHSALIKSNSPSLFLAQGMRNAKASSHRPCGRPSLRIKLGDSIVNRQNDLLLLTLGASTRG</sequence>
<comment type="caution">
    <text evidence="1">The sequence shown here is derived from an EMBL/GenBank/DDBJ whole genome shotgun (WGS) entry which is preliminary data.</text>
</comment>
<reference evidence="1" key="1">
    <citation type="submission" date="2022-07" db="EMBL/GenBank/DDBJ databases">
        <authorList>
            <person name="Xamxidin M."/>
        </authorList>
    </citation>
    <scope>NUCLEOTIDE SEQUENCE</scope>
    <source>
        <strain evidence="1">YS8-69</strain>
    </source>
</reference>
<evidence type="ECO:0000313" key="1">
    <source>
        <dbReference type="EMBL" id="MCR2747541.1"/>
    </source>
</evidence>
<organism evidence="1 2">
    <name type="scientific">Limnobacter parvus</name>
    <dbReference type="NCBI Taxonomy" id="2939690"/>
    <lineage>
        <taxon>Bacteria</taxon>
        <taxon>Pseudomonadati</taxon>
        <taxon>Pseudomonadota</taxon>
        <taxon>Betaproteobacteria</taxon>
        <taxon>Burkholderiales</taxon>
        <taxon>Burkholderiaceae</taxon>
        <taxon>Limnobacter</taxon>
    </lineage>
</organism>
<gene>
    <name evidence="1" type="ORF">NSP04_12870</name>
</gene>
<dbReference type="RefSeq" id="WP_257512762.1">
    <property type="nucleotide sequence ID" value="NZ_JANKHG010000026.1"/>
</dbReference>
<keyword evidence="2" id="KW-1185">Reference proteome</keyword>
<proteinExistence type="predicted"/>
<name>A0ABT1XL01_9BURK</name>